<protein>
    <submittedName>
        <fullName evidence="2">Phosphotransferase</fullName>
    </submittedName>
</protein>
<name>A0ABR8X4W6_9MICO</name>
<comment type="caution">
    <text evidence="2">The sequence shown here is derived from an EMBL/GenBank/DDBJ whole genome shotgun (WGS) entry which is preliminary data.</text>
</comment>
<dbReference type="Pfam" id="PF01636">
    <property type="entry name" value="APH"/>
    <property type="match status" value="2"/>
</dbReference>
<dbReference type="InterPro" id="IPR002575">
    <property type="entry name" value="Aminoglycoside_PTrfase"/>
</dbReference>
<proteinExistence type="predicted"/>
<evidence type="ECO:0000259" key="1">
    <source>
        <dbReference type="Pfam" id="PF01636"/>
    </source>
</evidence>
<feature type="domain" description="Aminoglycoside phosphotransferase" evidence="1">
    <location>
        <begin position="20"/>
        <end position="88"/>
    </location>
</feature>
<keyword evidence="3" id="KW-1185">Reference proteome</keyword>
<reference evidence="2 3" key="1">
    <citation type="submission" date="2020-08" db="EMBL/GenBank/DDBJ databases">
        <title>A Genomic Blueprint of the Chicken Gut Microbiome.</title>
        <authorList>
            <person name="Gilroy R."/>
            <person name="Ravi A."/>
            <person name="Getino M."/>
            <person name="Pursley I."/>
            <person name="Horton D.L."/>
            <person name="Alikhan N.-F."/>
            <person name="Baker D."/>
            <person name="Gharbi K."/>
            <person name="Hall N."/>
            <person name="Watson M."/>
            <person name="Adriaenssens E.M."/>
            <person name="Foster-Nyarko E."/>
            <person name="Jarju S."/>
            <person name="Secka A."/>
            <person name="Antonio M."/>
            <person name="Oren A."/>
            <person name="Chaudhuri R."/>
            <person name="La Ragione R.M."/>
            <person name="Hildebrand F."/>
            <person name="Pallen M.J."/>
        </authorList>
    </citation>
    <scope>NUCLEOTIDE SEQUENCE [LARGE SCALE GENOMIC DNA]</scope>
    <source>
        <strain evidence="2 3">Sa1CUA4</strain>
    </source>
</reference>
<dbReference type="Proteomes" id="UP000602532">
    <property type="component" value="Unassembled WGS sequence"/>
</dbReference>
<dbReference type="Gene3D" id="3.90.1200.10">
    <property type="match status" value="1"/>
</dbReference>
<accession>A0ABR8X4W6</accession>
<evidence type="ECO:0000313" key="3">
    <source>
        <dbReference type="Proteomes" id="UP000602532"/>
    </source>
</evidence>
<dbReference type="EMBL" id="JACSPM010000003">
    <property type="protein sequence ID" value="MBD8024187.1"/>
    <property type="molecule type" value="Genomic_DNA"/>
</dbReference>
<evidence type="ECO:0000313" key="2">
    <source>
        <dbReference type="EMBL" id="MBD8024187.1"/>
    </source>
</evidence>
<dbReference type="InterPro" id="IPR011009">
    <property type="entry name" value="Kinase-like_dom_sf"/>
</dbReference>
<gene>
    <name evidence="2" type="ORF">H9622_11365</name>
</gene>
<feature type="domain" description="Aminoglycoside phosphotransferase" evidence="1">
    <location>
        <begin position="100"/>
        <end position="163"/>
    </location>
</feature>
<sequence>MAPVIRVGDTVRRVTGRWTPAVHRLLAALADAGVDGVPRVLGLDAQGREILTYLEGEILSDAAPDVRWAGEVLDAAGRLLRRVHDAGAALVADECLVWRSPRREPAEVICHNDFATYNLVVRDGGLVGGIDFDFASPGSRLWDLAYLAYRIVPFAEDAVGADGLNKDRRLAQLIDAYGMPFAGAEVMDVMAKRLDDLAAFTRDRAGETGRADFLEHAAMYQRDAAALRLRS</sequence>
<dbReference type="SUPFAM" id="SSF56112">
    <property type="entry name" value="Protein kinase-like (PK-like)"/>
    <property type="match status" value="1"/>
</dbReference>
<organism evidence="2 3">
    <name type="scientific">Microbacterium gallinarum</name>
    <dbReference type="NCBI Taxonomy" id="2762209"/>
    <lineage>
        <taxon>Bacteria</taxon>
        <taxon>Bacillati</taxon>
        <taxon>Actinomycetota</taxon>
        <taxon>Actinomycetes</taxon>
        <taxon>Micrococcales</taxon>
        <taxon>Microbacteriaceae</taxon>
        <taxon>Microbacterium</taxon>
    </lineage>
</organism>